<dbReference type="Pfam" id="PF18701">
    <property type="entry name" value="DUF5641"/>
    <property type="match status" value="1"/>
</dbReference>
<evidence type="ECO:0000313" key="3">
    <source>
        <dbReference type="Proteomes" id="UP000299102"/>
    </source>
</evidence>
<name>A0A4C1SDT8_EUMVA</name>
<dbReference type="PANTHER" id="PTHR47331">
    <property type="entry name" value="PHD-TYPE DOMAIN-CONTAINING PROTEIN"/>
    <property type="match status" value="1"/>
</dbReference>
<proteinExistence type="predicted"/>
<dbReference type="STRING" id="151549.A0A4C1SDT8"/>
<reference evidence="2 3" key="1">
    <citation type="journal article" date="2019" name="Commun. Biol.">
        <title>The bagworm genome reveals a unique fibroin gene that provides high tensile strength.</title>
        <authorList>
            <person name="Kono N."/>
            <person name="Nakamura H."/>
            <person name="Ohtoshi R."/>
            <person name="Tomita M."/>
            <person name="Numata K."/>
            <person name="Arakawa K."/>
        </authorList>
    </citation>
    <scope>NUCLEOTIDE SEQUENCE [LARGE SCALE GENOMIC DNA]</scope>
</reference>
<organism evidence="2 3">
    <name type="scientific">Eumeta variegata</name>
    <name type="common">Bagworm moth</name>
    <name type="synonym">Eumeta japonica</name>
    <dbReference type="NCBI Taxonomy" id="151549"/>
    <lineage>
        <taxon>Eukaryota</taxon>
        <taxon>Metazoa</taxon>
        <taxon>Ecdysozoa</taxon>
        <taxon>Arthropoda</taxon>
        <taxon>Hexapoda</taxon>
        <taxon>Insecta</taxon>
        <taxon>Pterygota</taxon>
        <taxon>Neoptera</taxon>
        <taxon>Endopterygota</taxon>
        <taxon>Lepidoptera</taxon>
        <taxon>Glossata</taxon>
        <taxon>Ditrysia</taxon>
        <taxon>Tineoidea</taxon>
        <taxon>Psychidae</taxon>
        <taxon>Oiketicinae</taxon>
        <taxon>Eumeta</taxon>
    </lineage>
</organism>
<dbReference type="OrthoDB" id="8052806at2759"/>
<comment type="caution">
    <text evidence="2">The sequence shown here is derived from an EMBL/GenBank/DDBJ whole genome shotgun (WGS) entry which is preliminary data.</text>
</comment>
<dbReference type="Proteomes" id="UP000299102">
    <property type="component" value="Unassembled WGS sequence"/>
</dbReference>
<dbReference type="AlphaFoldDB" id="A0A4C1SDT8"/>
<keyword evidence="3" id="KW-1185">Reference proteome</keyword>
<sequence length="204" mass="23565">MDICNKSYGVILQDSPTDHFKTFQFKTVTYGTANALYLSRRCFRQLGLNCEDTQISDIILHDFYVDDLLTDDLTPLTVSHFLNGRPLTTFPVPSYNSCESHLTRYQRNEQLATDLDSMAKEYIVELQQRIKWQIPNNPLKMNALVLLKEDNLPPLKWRLGHIVSLYPGADDINRVADIKTLNGVVRRAFSKIFLFTDYAEMYSC</sequence>
<dbReference type="InterPro" id="IPR040676">
    <property type="entry name" value="DUF5641"/>
</dbReference>
<dbReference type="PANTHER" id="PTHR47331:SF5">
    <property type="entry name" value="RIBONUCLEASE H"/>
    <property type="match status" value="1"/>
</dbReference>
<feature type="domain" description="DUF5641" evidence="1">
    <location>
        <begin position="105"/>
        <end position="193"/>
    </location>
</feature>
<dbReference type="EMBL" id="BGZK01003351">
    <property type="protein sequence ID" value="GBP00343.1"/>
    <property type="molecule type" value="Genomic_DNA"/>
</dbReference>
<evidence type="ECO:0000259" key="1">
    <source>
        <dbReference type="Pfam" id="PF18701"/>
    </source>
</evidence>
<gene>
    <name evidence="2" type="ORF">EVAR_71028_1</name>
</gene>
<evidence type="ECO:0000313" key="2">
    <source>
        <dbReference type="EMBL" id="GBP00343.1"/>
    </source>
</evidence>
<protein>
    <recommendedName>
        <fullName evidence="1">DUF5641 domain-containing protein</fullName>
    </recommendedName>
</protein>
<accession>A0A4C1SDT8</accession>